<dbReference type="PROSITE" id="PS51257">
    <property type="entry name" value="PROKAR_LIPOPROTEIN"/>
    <property type="match status" value="1"/>
</dbReference>
<dbReference type="InterPro" id="IPR006059">
    <property type="entry name" value="SBP"/>
</dbReference>
<evidence type="ECO:0000256" key="2">
    <source>
        <dbReference type="SAM" id="SignalP"/>
    </source>
</evidence>
<evidence type="ECO:0000313" key="3">
    <source>
        <dbReference type="EMBL" id="MFC5404058.1"/>
    </source>
</evidence>
<feature type="region of interest" description="Disordered" evidence="1">
    <location>
        <begin position="37"/>
        <end position="56"/>
    </location>
</feature>
<feature type="chain" id="PRO_5045102764" evidence="2">
    <location>
        <begin position="24"/>
        <end position="460"/>
    </location>
</feature>
<dbReference type="Gene3D" id="3.40.190.10">
    <property type="entry name" value="Periplasmic binding protein-like II"/>
    <property type="match status" value="2"/>
</dbReference>
<protein>
    <submittedName>
        <fullName evidence="3">Extracellular solute-binding protein</fullName>
    </submittedName>
</protein>
<name>A0ABW0HUL0_9BACL</name>
<keyword evidence="2" id="KW-0732">Signal</keyword>
<sequence length="460" mass="50887">MKGLMAKRMLVSALIVTTTIFLAACSSNKNNNAEASKLAATATETQPASSSPTASDKPVETVKLKVLGHTTWFKSGWDAIKKDALVHGFELVEEKVPDSDAGNDLIKTRFATQDLPDILLYFPGNLFKDFGAPADIFVKQEDQPWMENFDKAAWVRALDDKENLKGDRGFYAAPYWGSNVSVVLYNKKVFTELNLQIPKTYDEYLAVCEALKKAGKTPVFYAGKEAWSLQLLALDAASKKGYNDLAQKINTNQGKFVEYDNLKKGIATLVDLKDKGYVQKDYLSDDYSAAQKALATGTAGMYHMATWVMDDIRKKFPDQVNDIGSFIMPFDGNDTDIVPVFAPYGMFVPKGKNQEAAQRFVNFFESIETQNLYFGNEGGIPAIKGVTETKLSPAELDGKSFVDAGRFSPNFAYGFDYNFGDFGAFLQDALVGSKTPEQVLEAMDKEYAKDAKAKNDPLFK</sequence>
<reference evidence="4" key="1">
    <citation type="journal article" date="2019" name="Int. J. Syst. Evol. Microbiol.">
        <title>The Global Catalogue of Microorganisms (GCM) 10K type strain sequencing project: providing services to taxonomists for standard genome sequencing and annotation.</title>
        <authorList>
            <consortium name="The Broad Institute Genomics Platform"/>
            <consortium name="The Broad Institute Genome Sequencing Center for Infectious Disease"/>
            <person name="Wu L."/>
            <person name="Ma J."/>
        </authorList>
    </citation>
    <scope>NUCLEOTIDE SEQUENCE [LARGE SCALE GENOMIC DNA]</scope>
    <source>
        <strain evidence="4">CGMCC 1.18575</strain>
    </source>
</reference>
<proteinExistence type="predicted"/>
<accession>A0ABW0HUL0</accession>
<dbReference type="InterPro" id="IPR050490">
    <property type="entry name" value="Bact_solute-bd_prot1"/>
</dbReference>
<dbReference type="Proteomes" id="UP001596113">
    <property type="component" value="Unassembled WGS sequence"/>
</dbReference>
<feature type="compositionally biased region" description="Polar residues" evidence="1">
    <location>
        <begin position="42"/>
        <end position="54"/>
    </location>
</feature>
<evidence type="ECO:0000313" key="4">
    <source>
        <dbReference type="Proteomes" id="UP001596113"/>
    </source>
</evidence>
<dbReference type="SUPFAM" id="SSF53850">
    <property type="entry name" value="Periplasmic binding protein-like II"/>
    <property type="match status" value="1"/>
</dbReference>
<comment type="caution">
    <text evidence="3">The sequence shown here is derived from an EMBL/GenBank/DDBJ whole genome shotgun (WGS) entry which is preliminary data.</text>
</comment>
<feature type="signal peptide" evidence="2">
    <location>
        <begin position="1"/>
        <end position="23"/>
    </location>
</feature>
<keyword evidence="4" id="KW-1185">Reference proteome</keyword>
<dbReference type="EMBL" id="JBHSMI010000025">
    <property type="protein sequence ID" value="MFC5404058.1"/>
    <property type="molecule type" value="Genomic_DNA"/>
</dbReference>
<evidence type="ECO:0000256" key="1">
    <source>
        <dbReference type="SAM" id="MobiDB-lite"/>
    </source>
</evidence>
<dbReference type="PANTHER" id="PTHR43649">
    <property type="entry name" value="ARABINOSE-BINDING PROTEIN-RELATED"/>
    <property type="match status" value="1"/>
</dbReference>
<dbReference type="Pfam" id="PF01547">
    <property type="entry name" value="SBP_bac_1"/>
    <property type="match status" value="1"/>
</dbReference>
<gene>
    <name evidence="3" type="ORF">ACFPOF_15045</name>
</gene>
<dbReference type="RefSeq" id="WP_378133992.1">
    <property type="nucleotide sequence ID" value="NZ_JBHSMI010000025.1"/>
</dbReference>
<organism evidence="3 4">
    <name type="scientific">Cohnella soli</name>
    <dbReference type="NCBI Taxonomy" id="425005"/>
    <lineage>
        <taxon>Bacteria</taxon>
        <taxon>Bacillati</taxon>
        <taxon>Bacillota</taxon>
        <taxon>Bacilli</taxon>
        <taxon>Bacillales</taxon>
        <taxon>Paenibacillaceae</taxon>
        <taxon>Cohnella</taxon>
    </lineage>
</organism>